<dbReference type="WBParaSite" id="NBR_0000567801-mRNA-1">
    <property type="protein sequence ID" value="NBR_0000567801-mRNA-1"/>
    <property type="gene ID" value="NBR_0000567801"/>
</dbReference>
<dbReference type="EMBL" id="UYSL01019753">
    <property type="protein sequence ID" value="VDL69268.1"/>
    <property type="molecule type" value="Genomic_DNA"/>
</dbReference>
<gene>
    <name evidence="2" type="ORF">NBR_LOCUS5679</name>
</gene>
<keyword evidence="3" id="KW-1185">Reference proteome</keyword>
<feature type="signal peptide" evidence="1">
    <location>
        <begin position="1"/>
        <end position="17"/>
    </location>
</feature>
<evidence type="ECO:0000313" key="2">
    <source>
        <dbReference type="EMBL" id="VDL69268.1"/>
    </source>
</evidence>
<reference evidence="2 3" key="2">
    <citation type="submission" date="2018-11" db="EMBL/GenBank/DDBJ databases">
        <authorList>
            <consortium name="Pathogen Informatics"/>
        </authorList>
    </citation>
    <scope>NUCLEOTIDE SEQUENCE [LARGE SCALE GENOMIC DNA]</scope>
</reference>
<organism evidence="4">
    <name type="scientific">Nippostrongylus brasiliensis</name>
    <name type="common">Rat hookworm</name>
    <dbReference type="NCBI Taxonomy" id="27835"/>
    <lineage>
        <taxon>Eukaryota</taxon>
        <taxon>Metazoa</taxon>
        <taxon>Ecdysozoa</taxon>
        <taxon>Nematoda</taxon>
        <taxon>Chromadorea</taxon>
        <taxon>Rhabditida</taxon>
        <taxon>Rhabditina</taxon>
        <taxon>Rhabditomorpha</taxon>
        <taxon>Strongyloidea</taxon>
        <taxon>Heligmosomidae</taxon>
        <taxon>Nippostrongylus</taxon>
    </lineage>
</organism>
<name>A0A0N4XT05_NIPBR</name>
<dbReference type="AlphaFoldDB" id="A0A0N4XT05"/>
<evidence type="ECO:0000313" key="4">
    <source>
        <dbReference type="WBParaSite" id="NBR_0000567801-mRNA-1"/>
    </source>
</evidence>
<evidence type="ECO:0000313" key="3">
    <source>
        <dbReference type="Proteomes" id="UP000271162"/>
    </source>
</evidence>
<evidence type="ECO:0000256" key="1">
    <source>
        <dbReference type="SAM" id="SignalP"/>
    </source>
</evidence>
<reference evidence="4" key="1">
    <citation type="submission" date="2017-02" db="UniProtKB">
        <authorList>
            <consortium name="WormBaseParasite"/>
        </authorList>
    </citation>
    <scope>IDENTIFICATION</scope>
</reference>
<feature type="chain" id="PRO_5043124790" evidence="1">
    <location>
        <begin position="18"/>
        <end position="52"/>
    </location>
</feature>
<dbReference type="Proteomes" id="UP000271162">
    <property type="component" value="Unassembled WGS sequence"/>
</dbReference>
<protein>
    <submittedName>
        <fullName evidence="4">Secreted protein</fullName>
    </submittedName>
</protein>
<accession>A0A0N4XT05</accession>
<keyword evidence="1" id="KW-0732">Signal</keyword>
<proteinExistence type="predicted"/>
<sequence length="52" mass="6032">MSVFVVLLFSLYTLFLSDIFSRPLQPVWLFSPKSRYEASTYQVLNRAATKLS</sequence>